<evidence type="ECO:0000256" key="2">
    <source>
        <dbReference type="ARBA" id="ARBA00022448"/>
    </source>
</evidence>
<dbReference type="GO" id="GO:0005886">
    <property type="term" value="C:plasma membrane"/>
    <property type="evidence" value="ECO:0007669"/>
    <property type="project" value="UniProtKB-SubCell"/>
</dbReference>
<comment type="function">
    <text evidence="7">Part of the tripartite ATP-independent periplasmic (TRAP) transport system.</text>
</comment>
<keyword evidence="6 7" id="KW-0472">Membrane</keyword>
<feature type="transmembrane region" description="Helical" evidence="7">
    <location>
        <begin position="160"/>
        <end position="181"/>
    </location>
</feature>
<dbReference type="OrthoDB" id="4250245at2"/>
<keyword evidence="5 7" id="KW-1133">Transmembrane helix</keyword>
<dbReference type="InterPro" id="IPR055348">
    <property type="entry name" value="DctQ"/>
</dbReference>
<dbReference type="RefSeq" id="WP_093419563.1">
    <property type="nucleotide sequence ID" value="NZ_FOXA01000004.1"/>
</dbReference>
<protein>
    <recommendedName>
        <fullName evidence="7">TRAP transporter small permease protein</fullName>
    </recommendedName>
</protein>
<keyword evidence="7" id="KW-0997">Cell inner membrane</keyword>
<comment type="subcellular location">
    <subcellularLocation>
        <location evidence="7">Cell inner membrane</location>
        <topology evidence="7">Multi-pass membrane protein</topology>
    </subcellularLocation>
    <subcellularLocation>
        <location evidence="1">Cell membrane</location>
        <topology evidence="1">Multi-pass membrane protein</topology>
    </subcellularLocation>
</comment>
<dbReference type="AlphaFoldDB" id="A0A1I5NQ08"/>
<feature type="transmembrane region" description="Helical" evidence="7">
    <location>
        <begin position="69"/>
        <end position="87"/>
    </location>
</feature>
<dbReference type="STRING" id="441119.SAMN04488047_10424"/>
<evidence type="ECO:0000256" key="1">
    <source>
        <dbReference type="ARBA" id="ARBA00004651"/>
    </source>
</evidence>
<dbReference type="GO" id="GO:0022857">
    <property type="term" value="F:transmembrane transporter activity"/>
    <property type="evidence" value="ECO:0007669"/>
    <property type="project" value="UniProtKB-UniRule"/>
</dbReference>
<evidence type="ECO:0000259" key="8">
    <source>
        <dbReference type="Pfam" id="PF04290"/>
    </source>
</evidence>
<evidence type="ECO:0000256" key="7">
    <source>
        <dbReference type="RuleBase" id="RU369079"/>
    </source>
</evidence>
<reference evidence="9 10" key="1">
    <citation type="submission" date="2016-10" db="EMBL/GenBank/DDBJ databases">
        <authorList>
            <person name="de Groot N.N."/>
        </authorList>
    </citation>
    <scope>NUCLEOTIDE SEQUENCE [LARGE SCALE GENOMIC DNA]</scope>
    <source>
        <strain evidence="9 10">DSM 19547</strain>
    </source>
</reference>
<name>A0A1I5NQ08_9RHOB</name>
<evidence type="ECO:0000256" key="4">
    <source>
        <dbReference type="ARBA" id="ARBA00022692"/>
    </source>
</evidence>
<comment type="subunit">
    <text evidence="7">The complex comprises the extracytoplasmic solute receptor protein and the two transmembrane proteins.</text>
</comment>
<evidence type="ECO:0000313" key="9">
    <source>
        <dbReference type="EMBL" id="SFP23812.1"/>
    </source>
</evidence>
<dbReference type="Pfam" id="PF04290">
    <property type="entry name" value="DctQ"/>
    <property type="match status" value="1"/>
</dbReference>
<sequence>MSTYPTDSTDAPRLGHRTRGGQIARAWVRLVDGLCALGTVLIGVLMFIISADVVARNLLGSSLPLVSELGALTLVMIVYLQLAATVRHDRLARTDLFFTPFKLKRPRAGALLGAAFDAVAAAALGMLAWSTVDIIEKDFTRGEYIGVTGIATLPTWPFRVLIFTGIAVAAIQCVIQVIAALRAPGEKKGADA</sequence>
<keyword evidence="2 7" id="KW-0813">Transport</keyword>
<feature type="domain" description="Tripartite ATP-independent periplasmic transporters DctQ component" evidence="8">
    <location>
        <begin position="45"/>
        <end position="182"/>
    </location>
</feature>
<proteinExistence type="inferred from homology"/>
<feature type="transmembrane region" description="Helical" evidence="7">
    <location>
        <begin position="26"/>
        <end position="49"/>
    </location>
</feature>
<evidence type="ECO:0000256" key="5">
    <source>
        <dbReference type="ARBA" id="ARBA00022989"/>
    </source>
</evidence>
<keyword evidence="4 7" id="KW-0812">Transmembrane</keyword>
<feature type="transmembrane region" description="Helical" evidence="7">
    <location>
        <begin position="108"/>
        <end position="129"/>
    </location>
</feature>
<dbReference type="EMBL" id="FOXA01000004">
    <property type="protein sequence ID" value="SFP23812.1"/>
    <property type="molecule type" value="Genomic_DNA"/>
</dbReference>
<gene>
    <name evidence="9" type="ORF">SAMN04488047_10424</name>
</gene>
<evidence type="ECO:0000256" key="6">
    <source>
        <dbReference type="ARBA" id="ARBA00023136"/>
    </source>
</evidence>
<evidence type="ECO:0000256" key="3">
    <source>
        <dbReference type="ARBA" id="ARBA00022475"/>
    </source>
</evidence>
<accession>A0A1I5NQ08</accession>
<evidence type="ECO:0000313" key="10">
    <source>
        <dbReference type="Proteomes" id="UP000199356"/>
    </source>
</evidence>
<organism evidence="9 10">
    <name type="scientific">Tranquillimonas alkanivorans</name>
    <dbReference type="NCBI Taxonomy" id="441119"/>
    <lineage>
        <taxon>Bacteria</taxon>
        <taxon>Pseudomonadati</taxon>
        <taxon>Pseudomonadota</taxon>
        <taxon>Alphaproteobacteria</taxon>
        <taxon>Rhodobacterales</taxon>
        <taxon>Roseobacteraceae</taxon>
        <taxon>Tranquillimonas</taxon>
    </lineage>
</organism>
<comment type="similarity">
    <text evidence="7">Belongs to the TRAP transporter small permease family.</text>
</comment>
<keyword evidence="3" id="KW-1003">Cell membrane</keyword>
<keyword evidence="10" id="KW-1185">Reference proteome</keyword>
<dbReference type="Proteomes" id="UP000199356">
    <property type="component" value="Unassembled WGS sequence"/>
</dbReference>